<dbReference type="AlphaFoldDB" id="A0A1D7XK15"/>
<feature type="transmembrane region" description="Helical" evidence="1">
    <location>
        <begin position="93"/>
        <end position="114"/>
    </location>
</feature>
<dbReference type="RefSeq" id="WP_069679813.1">
    <property type="nucleotide sequence ID" value="NZ_CP017253.2"/>
</dbReference>
<evidence type="ECO:0000313" key="2">
    <source>
        <dbReference type="EMBL" id="AOR23662.1"/>
    </source>
</evidence>
<evidence type="ECO:0000313" key="3">
    <source>
        <dbReference type="Proteomes" id="UP000094652"/>
    </source>
</evidence>
<dbReference type="Proteomes" id="UP000094652">
    <property type="component" value="Chromosome"/>
</dbReference>
<keyword evidence="1" id="KW-0472">Membrane</keyword>
<gene>
    <name evidence="2" type="ORF">BGI42_07925</name>
</gene>
<reference evidence="3" key="1">
    <citation type="submission" date="2016-09" db="EMBL/GenBank/DDBJ databases">
        <title>Genomics of Clostridium taeniosporum, an organism which forms endospores with ribbon-like appendages.</title>
        <authorList>
            <person name="Walker J.R."/>
        </authorList>
    </citation>
    <scope>NUCLEOTIDE SEQUENCE [LARGE SCALE GENOMIC DNA]</scope>
    <source>
        <strain evidence="3">1/k</strain>
    </source>
</reference>
<keyword evidence="3" id="KW-1185">Reference proteome</keyword>
<evidence type="ECO:0000256" key="1">
    <source>
        <dbReference type="SAM" id="Phobius"/>
    </source>
</evidence>
<keyword evidence="1" id="KW-0812">Transmembrane</keyword>
<dbReference type="KEGG" id="ctae:BGI42_07925"/>
<accession>A0A1D7XK15</accession>
<keyword evidence="1" id="KW-1133">Transmembrane helix</keyword>
<protein>
    <submittedName>
        <fullName evidence="2">Uncharacterized protein</fullName>
    </submittedName>
</protein>
<organism evidence="2 3">
    <name type="scientific">Clostridium taeniosporum</name>
    <dbReference type="NCBI Taxonomy" id="394958"/>
    <lineage>
        <taxon>Bacteria</taxon>
        <taxon>Bacillati</taxon>
        <taxon>Bacillota</taxon>
        <taxon>Clostridia</taxon>
        <taxon>Eubacteriales</taxon>
        <taxon>Clostridiaceae</taxon>
        <taxon>Clostridium</taxon>
    </lineage>
</organism>
<dbReference type="EMBL" id="CP017253">
    <property type="protein sequence ID" value="AOR23662.1"/>
    <property type="molecule type" value="Genomic_DNA"/>
</dbReference>
<proteinExistence type="predicted"/>
<sequence>MRGRHAIGNKPFGNIHLDYIRYKDKEKDIRQIYKRVKMDYLKNENLDIDIEKVYLKERFIFYNLEKKRYYFNIFVMVLSAFLSGFFIKYIENYIIAMSTFIIFVIMLINSLFNVHNCIRENDKKYKYYVICMEVLKEIKDENDGLNKIKEVV</sequence>
<feature type="transmembrane region" description="Helical" evidence="1">
    <location>
        <begin position="69"/>
        <end position="87"/>
    </location>
</feature>
<dbReference type="OrthoDB" id="9944971at2"/>
<name>A0A1D7XK15_9CLOT</name>